<evidence type="ECO:0000313" key="3">
    <source>
        <dbReference type="Proteomes" id="UP000618931"/>
    </source>
</evidence>
<organism evidence="2 3">
    <name type="scientific">Hymenobacter ruricola</name>
    <dbReference type="NCBI Taxonomy" id="2791023"/>
    <lineage>
        <taxon>Bacteria</taxon>
        <taxon>Pseudomonadati</taxon>
        <taxon>Bacteroidota</taxon>
        <taxon>Cytophagia</taxon>
        <taxon>Cytophagales</taxon>
        <taxon>Hymenobacteraceae</taxon>
        <taxon>Hymenobacter</taxon>
    </lineage>
</organism>
<sequence length="603" mass="63124">MAATASFVTAGLVSYSITVGGENVTAINDTYRVLSISVSKGVNAISTAQVVLIDGDMATAEFPVTDSDTFEPGTPIDISVGYDNVNKKIFSGIVTGYQLGSQGAQGVKITVSCKDKAVKLSGVRQTRAHKKQPVSDTITEILGKHPGLGLSSTIAATTDPEQAVQQDLTDWDYIVTRAEMSGQVVVSDQGQFETKTLATLGEPVLALEYGTNVYSFSLQVDARTQLSSVTAQSWSLDTGEAVEVTAKTPDLKTPGNVESSTLADALGQTDYKMFATADIEQGPLQKMADTMLAKRTLAKVQGTVETPGVDIAPGSLVSLSRIGKRFSGNGFVSKVAHAISGGDWKTTLTLGMNEKWFAETKPDVSPSAETAKVVAGGANGLYKAVVKAIQPDDESKYRVQITLNDLDKAELWARLAQPYATDGAGMYFFPEVGDQVIVGFLGGASSSPIILGSVYTKNRKPAYTPDDKNSTKAIVTKNKLTLEFDDDKKIITLKTPAGNKLVISDADGGKGLALTDQQGNTVTLSDQGISVVSKSTLSLKADQDLTLESTTGNVSIKGAQGATVKAPTVSVTADASLTLKSSGVAELSASATTTVKGAIVMIN</sequence>
<dbReference type="SUPFAM" id="SSF69255">
    <property type="entry name" value="gp5 N-terminal domain-like"/>
    <property type="match status" value="1"/>
</dbReference>
<dbReference type="SUPFAM" id="SSF69279">
    <property type="entry name" value="Phage tail proteins"/>
    <property type="match status" value="1"/>
</dbReference>
<dbReference type="InterPro" id="IPR006533">
    <property type="entry name" value="T6SS_Vgr_RhsGE"/>
</dbReference>
<dbReference type="InterPro" id="IPR037026">
    <property type="entry name" value="Vgr_OB-fold_dom_sf"/>
</dbReference>
<accession>A0ABS0I6S2</accession>
<comment type="caution">
    <text evidence="2">The sequence shown here is derived from an EMBL/GenBank/DDBJ whole genome shotgun (WGS) entry which is preliminary data.</text>
</comment>
<protein>
    <submittedName>
        <fullName evidence="2">Type VI secretion system tip protein VgrG</fullName>
    </submittedName>
</protein>
<dbReference type="Gene3D" id="2.40.50.230">
    <property type="entry name" value="Gp5 N-terminal domain"/>
    <property type="match status" value="1"/>
</dbReference>
<name>A0ABS0I6S2_9BACT</name>
<feature type="domain" description="Gp5/Type VI secretion system Vgr protein OB-fold" evidence="1">
    <location>
        <begin position="382"/>
        <end position="455"/>
    </location>
</feature>
<evidence type="ECO:0000259" key="1">
    <source>
        <dbReference type="Pfam" id="PF04717"/>
    </source>
</evidence>
<dbReference type="Pfam" id="PF04717">
    <property type="entry name" value="Phage_base_V"/>
    <property type="match status" value="1"/>
</dbReference>
<gene>
    <name evidence="2" type="primary">vgrG</name>
    <name evidence="2" type="ORF">I2H31_16320</name>
</gene>
<dbReference type="NCBIfam" id="TIGR01646">
    <property type="entry name" value="vgr_GE"/>
    <property type="match status" value="1"/>
</dbReference>
<dbReference type="Pfam" id="PF05954">
    <property type="entry name" value="Phage_GPD"/>
    <property type="match status" value="1"/>
</dbReference>
<proteinExistence type="predicted"/>
<reference evidence="2 3" key="1">
    <citation type="submission" date="2020-11" db="EMBL/GenBank/DDBJ databases">
        <authorList>
            <person name="Kim M.K."/>
        </authorList>
    </citation>
    <scope>NUCLEOTIDE SEQUENCE [LARGE SCALE GENOMIC DNA]</scope>
    <source>
        <strain evidence="2 3">BT662</strain>
    </source>
</reference>
<evidence type="ECO:0000313" key="2">
    <source>
        <dbReference type="EMBL" id="MBF9222671.1"/>
    </source>
</evidence>
<keyword evidence="3" id="KW-1185">Reference proteome</keyword>
<dbReference type="EMBL" id="JADQDM010000008">
    <property type="protein sequence ID" value="MBF9222671.1"/>
    <property type="molecule type" value="Genomic_DNA"/>
</dbReference>
<dbReference type="InterPro" id="IPR006531">
    <property type="entry name" value="Gp5/Vgr_OB"/>
</dbReference>
<dbReference type="RefSeq" id="WP_196294115.1">
    <property type="nucleotide sequence ID" value="NZ_JADQDM010000008.1"/>
</dbReference>
<dbReference type="Proteomes" id="UP000618931">
    <property type="component" value="Unassembled WGS sequence"/>
</dbReference>